<feature type="region of interest" description="Disordered" evidence="1">
    <location>
        <begin position="1"/>
        <end position="194"/>
    </location>
</feature>
<gene>
    <name evidence="2" type="ORF">BKH30_09615</name>
</gene>
<name>A0A1Q8VQN3_9ACTO</name>
<dbReference type="AlphaFoldDB" id="A0A1Q8VQN3"/>
<dbReference type="Proteomes" id="UP000186855">
    <property type="component" value="Unassembled WGS sequence"/>
</dbReference>
<evidence type="ECO:0000313" key="3">
    <source>
        <dbReference type="Proteomes" id="UP000186855"/>
    </source>
</evidence>
<sequence length="229" mass="20872">MGLDGVPSQVTGARPGDPAVVSGASGAPGALPAPGACGDGEEGVCWKDWGVAGADAAPPGISGRARRRWTVARGASSGACAAGAERDWAGEAEAAGAGVGAGSDWGPAGAGDAGAPAPDPEEGAAPGGGDEGAEAGADWAGTVPPPGTATGPQPSSGSVPPEAGAGAEVGAGPPPGIATGPQPSSGSVGLAGAGDVCDAVGAVGAAECPAGSVGSSALRDPPRYPESSA</sequence>
<proteinExistence type="predicted"/>
<feature type="compositionally biased region" description="Low complexity" evidence="1">
    <location>
        <begin position="18"/>
        <end position="36"/>
    </location>
</feature>
<comment type="caution">
    <text evidence="2">The sequence shown here is derived from an EMBL/GenBank/DDBJ whole genome shotgun (WGS) entry which is preliminary data.</text>
</comment>
<evidence type="ECO:0000313" key="2">
    <source>
        <dbReference type="EMBL" id="OLO50401.1"/>
    </source>
</evidence>
<evidence type="ECO:0000256" key="1">
    <source>
        <dbReference type="SAM" id="MobiDB-lite"/>
    </source>
</evidence>
<feature type="compositionally biased region" description="Low complexity" evidence="1">
    <location>
        <begin position="72"/>
        <end position="83"/>
    </location>
</feature>
<reference evidence="2 3" key="1">
    <citation type="submission" date="2016-12" db="EMBL/GenBank/DDBJ databases">
        <title>Genomic comparison of strains in the 'Actinomyces naeslundii' group.</title>
        <authorList>
            <person name="Mughal S.R."/>
            <person name="Do T."/>
            <person name="Gilbert S.C."/>
            <person name="Witherden E.A."/>
            <person name="Didelot X."/>
            <person name="Beighton D."/>
        </authorList>
    </citation>
    <scope>NUCLEOTIDE SEQUENCE [LARGE SCALE GENOMIC DNA]</scope>
    <source>
        <strain evidence="2 3">S24V</strain>
    </source>
</reference>
<feature type="compositionally biased region" description="Gly residues" evidence="1">
    <location>
        <begin position="97"/>
        <end position="112"/>
    </location>
</feature>
<accession>A0A1Q8VQN3</accession>
<protein>
    <submittedName>
        <fullName evidence="2">Uncharacterized protein</fullName>
    </submittedName>
</protein>
<feature type="compositionally biased region" description="Low complexity" evidence="1">
    <location>
        <begin position="134"/>
        <end position="194"/>
    </location>
</feature>
<feature type="region of interest" description="Disordered" evidence="1">
    <location>
        <begin position="207"/>
        <end position="229"/>
    </location>
</feature>
<dbReference type="EMBL" id="MSKI01000112">
    <property type="protein sequence ID" value="OLO50401.1"/>
    <property type="molecule type" value="Genomic_DNA"/>
</dbReference>
<organism evidence="2 3">
    <name type="scientific">Actinomyces oris</name>
    <dbReference type="NCBI Taxonomy" id="544580"/>
    <lineage>
        <taxon>Bacteria</taxon>
        <taxon>Bacillati</taxon>
        <taxon>Actinomycetota</taxon>
        <taxon>Actinomycetes</taxon>
        <taxon>Actinomycetales</taxon>
        <taxon>Actinomycetaceae</taxon>
        <taxon>Actinomyces</taxon>
    </lineage>
</organism>